<dbReference type="AlphaFoldDB" id="J9E8R7"/>
<dbReference type="GO" id="GO:0000288">
    <property type="term" value="P:nuclear-transcribed mRNA catabolic process, deadenylation-dependent decay"/>
    <property type="evidence" value="ECO:0007669"/>
    <property type="project" value="TreeGrafter"/>
</dbReference>
<reference evidence="2" key="1">
    <citation type="submission" date="2012-08" db="EMBL/GenBank/DDBJ databases">
        <title>The Genome Sequence of Wuchereria bancrofti.</title>
        <authorList>
            <person name="Nutman T.B."/>
            <person name="Fink D.L."/>
            <person name="Russ C."/>
            <person name="Young S."/>
            <person name="Zeng Q."/>
            <person name="Koehrsen M."/>
            <person name="Alvarado L."/>
            <person name="Berlin A."/>
            <person name="Chapman S.B."/>
            <person name="Chen Z."/>
            <person name="Freedman E."/>
            <person name="Gellesch M."/>
            <person name="Goldberg J."/>
            <person name="Griggs A."/>
            <person name="Gujja S."/>
            <person name="Heilman E.R."/>
            <person name="Heiman D."/>
            <person name="Hepburn T."/>
            <person name="Howarth C."/>
            <person name="Jen D."/>
            <person name="Larson L."/>
            <person name="Lewis B."/>
            <person name="Mehta T."/>
            <person name="Park D."/>
            <person name="Pearson M."/>
            <person name="Roberts A."/>
            <person name="Saif S."/>
            <person name="Shea T."/>
            <person name="Shenoy N."/>
            <person name="Sisk P."/>
            <person name="Stolte C."/>
            <person name="Sykes S."/>
            <person name="Walk T."/>
            <person name="White J."/>
            <person name="Yandava C."/>
            <person name="Haas B."/>
            <person name="Henn M.R."/>
            <person name="Nusbaum C."/>
            <person name="Birren B."/>
        </authorList>
    </citation>
    <scope>NUCLEOTIDE SEQUENCE [LARGE SCALE GENOMIC DNA]</scope>
    <source>
        <strain evidence="2">NA</strain>
    </source>
</reference>
<dbReference type="Gene3D" id="3.60.10.10">
    <property type="entry name" value="Endonuclease/exonuclease/phosphatase"/>
    <property type="match status" value="1"/>
</dbReference>
<name>J9E8R7_WUCBA</name>
<evidence type="ECO:0008006" key="3">
    <source>
        <dbReference type="Google" id="ProtNLM"/>
    </source>
</evidence>
<dbReference type="EMBL" id="ADBV01014174">
    <property type="protein sequence ID" value="EJW73377.1"/>
    <property type="molecule type" value="Genomic_DNA"/>
</dbReference>
<evidence type="ECO:0000313" key="2">
    <source>
        <dbReference type="Proteomes" id="UP000004810"/>
    </source>
</evidence>
<evidence type="ECO:0000313" key="1">
    <source>
        <dbReference type="EMBL" id="EJW73377.1"/>
    </source>
</evidence>
<dbReference type="SUPFAM" id="SSF56219">
    <property type="entry name" value="DNase I-like"/>
    <property type="match status" value="1"/>
</dbReference>
<sequence length="174" mass="20462">MDGWIYRSTGKYFCPSVEDIGKRICVLLDMGADTIVYCADTDGEVSEVGEALIFEERQATFCQEHANSGNTRVISYNVLANLYLDLKLRQEDLHFPYCAKEYQNYDYRYPILLREIPGYQADIIFLQEVDERLWLRFLPDVMSSNGYDCYFKKKGMKVNEGLVICFRRKQFRYT</sequence>
<dbReference type="GO" id="GO:0000175">
    <property type="term" value="F:3'-5'-RNA exonuclease activity"/>
    <property type="evidence" value="ECO:0007669"/>
    <property type="project" value="TreeGrafter"/>
</dbReference>
<dbReference type="GO" id="GO:0005739">
    <property type="term" value="C:mitochondrion"/>
    <property type="evidence" value="ECO:0007669"/>
    <property type="project" value="TreeGrafter"/>
</dbReference>
<proteinExistence type="predicted"/>
<dbReference type="PANTHER" id="PTHR12121:SF37">
    <property type="entry name" value="2',5'-PHOSPHODIESTERASE 12"/>
    <property type="match status" value="1"/>
</dbReference>
<organism evidence="1 2">
    <name type="scientific">Wuchereria bancrofti</name>
    <dbReference type="NCBI Taxonomy" id="6293"/>
    <lineage>
        <taxon>Eukaryota</taxon>
        <taxon>Metazoa</taxon>
        <taxon>Ecdysozoa</taxon>
        <taxon>Nematoda</taxon>
        <taxon>Chromadorea</taxon>
        <taxon>Rhabditida</taxon>
        <taxon>Spirurina</taxon>
        <taxon>Spiruromorpha</taxon>
        <taxon>Filarioidea</taxon>
        <taxon>Onchocercidae</taxon>
        <taxon>Wuchereria</taxon>
    </lineage>
</organism>
<dbReference type="Proteomes" id="UP000004810">
    <property type="component" value="Unassembled WGS sequence"/>
</dbReference>
<gene>
    <name evidence="1" type="ORF">WUBG_15714</name>
</gene>
<protein>
    <recommendedName>
        <fullName evidence="3">Endonuclease/exonuclease/phosphatase domain-containing protein</fullName>
    </recommendedName>
</protein>
<accession>J9E8R7</accession>
<comment type="caution">
    <text evidence="1">The sequence shown here is derived from an EMBL/GenBank/DDBJ whole genome shotgun (WGS) entry which is preliminary data.</text>
</comment>
<dbReference type="InterPro" id="IPR050410">
    <property type="entry name" value="CCR4/nocturin_mRNA_transcr"/>
</dbReference>
<dbReference type="InterPro" id="IPR036691">
    <property type="entry name" value="Endo/exonu/phosph_ase_sf"/>
</dbReference>
<dbReference type="PANTHER" id="PTHR12121">
    <property type="entry name" value="CARBON CATABOLITE REPRESSOR PROTEIN 4"/>
    <property type="match status" value="1"/>
</dbReference>